<keyword evidence="3" id="KW-1185">Reference proteome</keyword>
<dbReference type="EMBL" id="FOYN01000002">
    <property type="protein sequence ID" value="SFR32463.1"/>
    <property type="molecule type" value="Genomic_DNA"/>
</dbReference>
<dbReference type="Proteomes" id="UP000198932">
    <property type="component" value="Unassembled WGS sequence"/>
</dbReference>
<proteinExistence type="predicted"/>
<dbReference type="PANTHER" id="PTHR13696:SF52">
    <property type="entry name" value="PARA FAMILY PROTEIN CT_582"/>
    <property type="match status" value="1"/>
</dbReference>
<dbReference type="OrthoDB" id="313523at2157"/>
<dbReference type="InterPro" id="IPR027417">
    <property type="entry name" value="P-loop_NTPase"/>
</dbReference>
<name>A0A1I6FRB7_HALSD</name>
<protein>
    <submittedName>
        <fullName evidence="2">CobQ/CobB/MinD/ParA nucleotide binding domain-containing protein</fullName>
    </submittedName>
</protein>
<reference evidence="3" key="1">
    <citation type="submission" date="2016-10" db="EMBL/GenBank/DDBJ databases">
        <authorList>
            <person name="Varghese N."/>
            <person name="Submissions S."/>
        </authorList>
    </citation>
    <scope>NUCLEOTIDE SEQUENCE [LARGE SCALE GENOMIC DNA]</scope>
    <source>
        <strain evidence="3">RD 26</strain>
    </source>
</reference>
<evidence type="ECO:0000256" key="1">
    <source>
        <dbReference type="SAM" id="MobiDB-lite"/>
    </source>
</evidence>
<evidence type="ECO:0000313" key="2">
    <source>
        <dbReference type="EMBL" id="SFR32463.1"/>
    </source>
</evidence>
<feature type="region of interest" description="Disordered" evidence="1">
    <location>
        <begin position="201"/>
        <end position="235"/>
    </location>
</feature>
<dbReference type="InterPro" id="IPR050678">
    <property type="entry name" value="DNA_Partitioning_ATPase"/>
</dbReference>
<dbReference type="AlphaFoldDB" id="A0A1I6FRB7"/>
<feature type="region of interest" description="Disordered" evidence="1">
    <location>
        <begin position="87"/>
        <end position="108"/>
    </location>
</feature>
<evidence type="ECO:0000313" key="3">
    <source>
        <dbReference type="Proteomes" id="UP000198932"/>
    </source>
</evidence>
<gene>
    <name evidence="2" type="ORF">SAMN04487937_1073</name>
</gene>
<organism evidence="2 3">
    <name type="scientific">Halorubrum sodomense</name>
    <dbReference type="NCBI Taxonomy" id="35743"/>
    <lineage>
        <taxon>Archaea</taxon>
        <taxon>Methanobacteriati</taxon>
        <taxon>Methanobacteriota</taxon>
        <taxon>Stenosarchaea group</taxon>
        <taxon>Halobacteria</taxon>
        <taxon>Halobacteriales</taxon>
        <taxon>Haloferacaceae</taxon>
        <taxon>Halorubrum</taxon>
    </lineage>
</organism>
<dbReference type="PANTHER" id="PTHR13696">
    <property type="entry name" value="P-LOOP CONTAINING NUCLEOSIDE TRIPHOSPHATE HYDROLASE"/>
    <property type="match status" value="1"/>
</dbReference>
<dbReference type="RefSeq" id="WP_092920549.1">
    <property type="nucleotide sequence ID" value="NZ_FOYN01000002.1"/>
</dbReference>
<dbReference type="Gene3D" id="3.40.50.300">
    <property type="entry name" value="P-loop containing nucleotide triphosphate hydrolases"/>
    <property type="match status" value="1"/>
</dbReference>
<sequence length="281" mass="27901">MQATTLALIGAAGGVGTTRTAVELAAMGARDGRRVAVVDAAFTTQGLSEYVAGRVEPDLTALLTDDPDAALSAAAYPLIGAGDAARRSGSAGAGGERDVNGDPDLPGRVDAVPARAPFERVARAKTAEAARKLAGRIDEAATTYDAVVVDAAPAGSNEAVAAATSVDRAVAVRPATVHGRDAAQRLRGRIADVGGSLDSTLAVDRPGTAGSGDAVDRDDTDGGGSGAVRVPATDPEVAAAPTAAKGDDAYARAIAAAYEAAFDTSLGVEFPDPGLVDRVTP</sequence>
<dbReference type="SUPFAM" id="SSF52540">
    <property type="entry name" value="P-loop containing nucleoside triphosphate hydrolases"/>
    <property type="match status" value="1"/>
</dbReference>
<accession>A0A1I6FRB7</accession>